<name>A0ABR7I954_9FIRM</name>
<keyword evidence="4" id="KW-1185">Reference proteome</keyword>
<proteinExistence type="predicted"/>
<reference evidence="3 4" key="1">
    <citation type="submission" date="2020-08" db="EMBL/GenBank/DDBJ databases">
        <title>Genome public.</title>
        <authorList>
            <person name="Liu C."/>
            <person name="Sun Q."/>
        </authorList>
    </citation>
    <scope>NUCLEOTIDE SEQUENCE [LARGE SCALE GENOMIC DNA]</scope>
    <source>
        <strain evidence="3 4">BX0805</strain>
    </source>
</reference>
<accession>A0ABR7I954</accession>
<protein>
    <submittedName>
        <fullName evidence="3">InlB B-repeat-containing protein</fullName>
    </submittedName>
</protein>
<organism evidence="3 4">
    <name type="scientific">Roseburia yibonii</name>
    <dbReference type="NCBI Taxonomy" id="2763063"/>
    <lineage>
        <taxon>Bacteria</taxon>
        <taxon>Bacillati</taxon>
        <taxon>Bacillota</taxon>
        <taxon>Clostridia</taxon>
        <taxon>Lachnospirales</taxon>
        <taxon>Lachnospiraceae</taxon>
        <taxon>Roseburia</taxon>
    </lineage>
</organism>
<dbReference type="Gene3D" id="2.60.40.4270">
    <property type="entry name" value="Listeria-Bacteroides repeat domain"/>
    <property type="match status" value="1"/>
</dbReference>
<feature type="compositionally biased region" description="Polar residues" evidence="2">
    <location>
        <begin position="11"/>
        <end position="20"/>
    </location>
</feature>
<dbReference type="EMBL" id="JACOQH010000003">
    <property type="protein sequence ID" value="MBC5753437.1"/>
    <property type="molecule type" value="Genomic_DNA"/>
</dbReference>
<evidence type="ECO:0000313" key="3">
    <source>
        <dbReference type="EMBL" id="MBC5753437.1"/>
    </source>
</evidence>
<sequence length="267" mass="29119">MTAGCGAKETGTAQTQEEVSTQAEEKQTAEEQTEASAQEETAAEHTVTYYDSDGTTVLETKTAADGVCAEEFTPEKAGETFVGWYATPQMSRKYDFGTQVKEDTALYAGFTSYVEDTRTFVIVGSGTGAVLAESDWGAVIGEAQTMTKEENDEANVYTITLDLEAGDQFQFAINGSWEDQRGFGYMTTIAQDGTEYFKNSGGIGETGAKKSNIEVAVSGNYTFTLTTYPGEDVYDTEDSYYTEETKENFNMNPYDTITWTYNGAATD</sequence>
<gene>
    <name evidence="3" type="ORF">H8Z76_05245</name>
</gene>
<dbReference type="Proteomes" id="UP000621540">
    <property type="component" value="Unassembled WGS sequence"/>
</dbReference>
<evidence type="ECO:0000256" key="1">
    <source>
        <dbReference type="ARBA" id="ARBA00004196"/>
    </source>
</evidence>
<dbReference type="Gene3D" id="2.60.40.3620">
    <property type="match status" value="1"/>
</dbReference>
<evidence type="ECO:0000313" key="4">
    <source>
        <dbReference type="Proteomes" id="UP000621540"/>
    </source>
</evidence>
<dbReference type="InterPro" id="IPR042229">
    <property type="entry name" value="Listeria/Bacterioides_rpt_sf"/>
</dbReference>
<comment type="caution">
    <text evidence="3">The sequence shown here is derived from an EMBL/GenBank/DDBJ whole genome shotgun (WGS) entry which is preliminary data.</text>
</comment>
<feature type="region of interest" description="Disordered" evidence="2">
    <location>
        <begin position="1"/>
        <end position="51"/>
    </location>
</feature>
<dbReference type="InterPro" id="IPR013378">
    <property type="entry name" value="InlB-like_B-rpt"/>
</dbReference>
<evidence type="ECO:0000256" key="2">
    <source>
        <dbReference type="SAM" id="MobiDB-lite"/>
    </source>
</evidence>
<comment type="subcellular location">
    <subcellularLocation>
        <location evidence="1">Cell envelope</location>
    </subcellularLocation>
</comment>
<dbReference type="Pfam" id="PF09479">
    <property type="entry name" value="Flg_new"/>
    <property type="match status" value="1"/>
</dbReference>